<keyword evidence="3" id="KW-1185">Reference proteome</keyword>
<proteinExistence type="predicted"/>
<dbReference type="RefSeq" id="WP_207338316.1">
    <property type="nucleotide sequence ID" value="NZ_JAFMYU010000030.1"/>
</dbReference>
<name>A0A939GDF9_9BACT</name>
<keyword evidence="1" id="KW-0472">Membrane</keyword>
<organism evidence="2 3">
    <name type="scientific">Fibrella aquatilis</name>
    <dbReference type="NCBI Taxonomy" id="2817059"/>
    <lineage>
        <taxon>Bacteria</taxon>
        <taxon>Pseudomonadati</taxon>
        <taxon>Bacteroidota</taxon>
        <taxon>Cytophagia</taxon>
        <taxon>Cytophagales</taxon>
        <taxon>Spirosomataceae</taxon>
        <taxon>Fibrella</taxon>
    </lineage>
</organism>
<dbReference type="EMBL" id="JAFMYU010000030">
    <property type="protein sequence ID" value="MBO0934353.1"/>
    <property type="molecule type" value="Genomic_DNA"/>
</dbReference>
<accession>A0A939GDF9</accession>
<feature type="transmembrane region" description="Helical" evidence="1">
    <location>
        <begin position="130"/>
        <end position="151"/>
    </location>
</feature>
<keyword evidence="1" id="KW-0812">Transmembrane</keyword>
<comment type="caution">
    <text evidence="2">The sequence shown here is derived from an EMBL/GenBank/DDBJ whole genome shotgun (WGS) entry which is preliminary data.</text>
</comment>
<dbReference type="Proteomes" id="UP000664795">
    <property type="component" value="Unassembled WGS sequence"/>
</dbReference>
<protein>
    <submittedName>
        <fullName evidence="2">Uncharacterized protein</fullName>
    </submittedName>
</protein>
<keyword evidence="1" id="KW-1133">Transmembrane helix</keyword>
<sequence>MLTLKEGVRKKYEAYRLAKPGKYPVLKFNSYPAPYEHLRNSFKEELTGYGQADMQEALAAIPSTKTFAKIFHEGYIIKDENVLNACYLYAWGKPRPVASEEASSAVLPDVSKPVVTSLKTPLIGQANRRVLLFAALLIGAGLVAYVAIGYYRSTLPPSGLVIISPTKDMTVPRIMIAQGKVAHAKTVWMVIHNPEFPDYYVQVPIKVGADGAWEGLIYTGSREKGNIGVRFQVRAFVNPTKPLIEEQVLHAWPEAELSSGIIEVIRGPQDVQPPTP</sequence>
<reference evidence="2 3" key="1">
    <citation type="submission" date="2021-03" db="EMBL/GenBank/DDBJ databases">
        <title>Fibrella sp. HMF5036 genome sequencing and assembly.</title>
        <authorList>
            <person name="Kang H."/>
            <person name="Kim H."/>
            <person name="Bae S."/>
            <person name="Joh K."/>
        </authorList>
    </citation>
    <scope>NUCLEOTIDE SEQUENCE [LARGE SCALE GENOMIC DNA]</scope>
    <source>
        <strain evidence="2 3">HMF5036</strain>
    </source>
</reference>
<evidence type="ECO:0000313" key="2">
    <source>
        <dbReference type="EMBL" id="MBO0934353.1"/>
    </source>
</evidence>
<evidence type="ECO:0000256" key="1">
    <source>
        <dbReference type="SAM" id="Phobius"/>
    </source>
</evidence>
<evidence type="ECO:0000313" key="3">
    <source>
        <dbReference type="Proteomes" id="UP000664795"/>
    </source>
</evidence>
<gene>
    <name evidence="2" type="ORF">J2I48_25315</name>
</gene>
<dbReference type="AlphaFoldDB" id="A0A939GDF9"/>